<dbReference type="CDD" id="cd09601">
    <property type="entry name" value="M1_APN-Q_like"/>
    <property type="match status" value="1"/>
</dbReference>
<dbReference type="PANTHER" id="PTHR11533">
    <property type="entry name" value="PROTEASE M1 ZINC METALLOPROTEASE"/>
    <property type="match status" value="1"/>
</dbReference>
<dbReference type="Pfam" id="PF17900">
    <property type="entry name" value="Peptidase_M1_N"/>
    <property type="match status" value="1"/>
</dbReference>
<dbReference type="GO" id="GO:0016285">
    <property type="term" value="F:alanyl aminopeptidase activity"/>
    <property type="evidence" value="ECO:0007669"/>
    <property type="project" value="UniProtKB-EC"/>
</dbReference>
<dbReference type="SUPFAM" id="SSF55486">
    <property type="entry name" value="Metalloproteases ('zincins'), catalytic domain"/>
    <property type="match status" value="1"/>
</dbReference>
<comment type="catalytic activity">
    <reaction evidence="1">
        <text>Release of an N-terminal amino acid, Xaa-|-Yaa- from a peptide, amide or arylamide. Xaa is preferably Ala, but may be most amino acids including Pro (slow action). When a terminal hydrophobic residue is followed by a prolyl residue, the two may be released as an intact Xaa-Pro dipeptide.</text>
        <dbReference type="EC" id="3.4.11.2"/>
    </reaction>
</comment>
<dbReference type="GO" id="GO:0042277">
    <property type="term" value="F:peptide binding"/>
    <property type="evidence" value="ECO:0007669"/>
    <property type="project" value="TreeGrafter"/>
</dbReference>
<dbReference type="RefSeq" id="WP_420244064.1">
    <property type="nucleotide sequence ID" value="NZ_BOPV01000001.1"/>
</dbReference>
<evidence type="ECO:0000259" key="14">
    <source>
        <dbReference type="Pfam" id="PF01433"/>
    </source>
</evidence>
<feature type="binding site" evidence="10">
    <location>
        <position position="335"/>
    </location>
    <ligand>
        <name>Zn(2+)</name>
        <dbReference type="ChEBI" id="CHEBI:29105"/>
        <note>catalytic</note>
    </ligand>
</feature>
<evidence type="ECO:0000256" key="9">
    <source>
        <dbReference type="PIRSR" id="PIRSR634016-1"/>
    </source>
</evidence>
<dbReference type="GO" id="GO:0005737">
    <property type="term" value="C:cytoplasm"/>
    <property type="evidence" value="ECO:0007669"/>
    <property type="project" value="TreeGrafter"/>
</dbReference>
<dbReference type="InterPro" id="IPR027268">
    <property type="entry name" value="Peptidase_M4/M1_CTD_sf"/>
</dbReference>
<dbReference type="InterPro" id="IPR014782">
    <property type="entry name" value="Peptidase_M1_dom"/>
</dbReference>
<protein>
    <recommendedName>
        <fullName evidence="12">Aminopeptidase</fullName>
        <ecNumber evidence="12">3.4.11.-</ecNumber>
    </recommendedName>
</protein>
<name>A0A8S8XDW3_9PROT</name>
<dbReference type="FunFam" id="1.10.390.10:FF:000006">
    <property type="entry name" value="Puromycin-sensitive aminopeptidase"/>
    <property type="match status" value="1"/>
</dbReference>
<evidence type="ECO:0000256" key="8">
    <source>
        <dbReference type="ARBA" id="ARBA00023049"/>
    </source>
</evidence>
<evidence type="ECO:0000256" key="6">
    <source>
        <dbReference type="ARBA" id="ARBA00022801"/>
    </source>
</evidence>
<evidence type="ECO:0000256" key="12">
    <source>
        <dbReference type="RuleBase" id="RU364040"/>
    </source>
</evidence>
<evidence type="ECO:0000259" key="15">
    <source>
        <dbReference type="Pfam" id="PF11838"/>
    </source>
</evidence>
<dbReference type="EC" id="3.4.11.-" evidence="12"/>
<keyword evidence="5 10" id="KW-0479">Metal-binding</keyword>
<evidence type="ECO:0000256" key="13">
    <source>
        <dbReference type="SAM" id="SignalP"/>
    </source>
</evidence>
<evidence type="ECO:0000256" key="3">
    <source>
        <dbReference type="ARBA" id="ARBA00022438"/>
    </source>
</evidence>
<dbReference type="InterPro" id="IPR042097">
    <property type="entry name" value="Aminopeptidase_N-like_N_sf"/>
</dbReference>
<dbReference type="PANTHER" id="PTHR11533:SF174">
    <property type="entry name" value="PUROMYCIN-SENSITIVE AMINOPEPTIDASE-RELATED"/>
    <property type="match status" value="1"/>
</dbReference>
<dbReference type="InterPro" id="IPR034016">
    <property type="entry name" value="M1_APN-typ"/>
</dbReference>
<sequence>MLRALLIVLALLLPNLANAASGVVDELKEKLTVQRYRLHIVPDAEKLRFTGRMEIALDATAALARVTLHAAELEIATVTVDGKPAQFEVEPKSERLVIYPTAPLPVGKHEIAIDYAGRIRQAPFGFFAVDYNEPSGKKARLLATQFEATDGRRFMPCLDQPDAKAVFELSTVAPPGMTAISNMPVAAQDGATTRFQPTPRMSSYLVVLVIGDFETISAKSGTTDVRVITPRGEIERGRFPLEEAVKLLALYTDYFQAPYPLPKLDMIAIPGSAGFQAMENWGGVTFFEQLLLFDPATQPDSQREQVFATISHEIAHQWFGNLVTMRAWDDLWLNEGFATWMQHRAADLLHPDWQLGLQGRHDRDTAMRRDSVNATHAVVQNVSSSDQANAVFDDVTYSKGYAVVHAVEAQLGAETFRNGLRRWMKRFAFGSATTDQLWAVLREESGRDVAQFARALAERQGVPLLDAKLVCRGTRGHLTVTQKDAHPVALFVRMPNGALRKATIEREAAFDGACGPFTVNGGDYGYARTRYDDTAFEKLRDRFASLPPTDQIVLLDDARALAIAGAQPLARGLELLRRMPADTAPAVWQSAASFLLELDSLARNSPVQRKLRSFARSVLRPALDPIGITPRDSDTAGDRLRREALVEALGSLGDDTVVRAALAATEPGAKPHPAIANALLRVAAGSADAATFERLLARAETSRDRIETLFLYEALGAVRDPALAQILLDRIREGRMALELRGPTLTRLALAGRHETLTWQFLAQNPNAFGEAADAVEHFALGSSLLSDCAAFDCATRLDEYAAANLPRDGRGEARLVSAEIRQRAKELPSLLQQLDAFLN</sequence>
<dbReference type="Gene3D" id="1.25.50.20">
    <property type="match status" value="1"/>
</dbReference>
<evidence type="ECO:0000256" key="1">
    <source>
        <dbReference type="ARBA" id="ARBA00000098"/>
    </source>
</evidence>
<dbReference type="SUPFAM" id="SSF63737">
    <property type="entry name" value="Leukotriene A4 hydrolase N-terminal domain"/>
    <property type="match status" value="1"/>
</dbReference>
<comment type="similarity">
    <text evidence="2 12">Belongs to the peptidase M1 family.</text>
</comment>
<dbReference type="Pfam" id="PF01433">
    <property type="entry name" value="Peptidase_M1"/>
    <property type="match status" value="1"/>
</dbReference>
<dbReference type="Pfam" id="PF11838">
    <property type="entry name" value="ERAP1_C"/>
    <property type="match status" value="1"/>
</dbReference>
<dbReference type="GO" id="GO:0070006">
    <property type="term" value="F:metalloaminopeptidase activity"/>
    <property type="evidence" value="ECO:0007669"/>
    <property type="project" value="TreeGrafter"/>
</dbReference>
<evidence type="ECO:0000256" key="7">
    <source>
        <dbReference type="ARBA" id="ARBA00022833"/>
    </source>
</evidence>
<dbReference type="PRINTS" id="PR00756">
    <property type="entry name" value="ALADIPTASE"/>
</dbReference>
<dbReference type="EMBL" id="BOPV01000001">
    <property type="protein sequence ID" value="GIL40844.1"/>
    <property type="molecule type" value="Genomic_DNA"/>
</dbReference>
<dbReference type="GO" id="GO:0006508">
    <property type="term" value="P:proteolysis"/>
    <property type="evidence" value="ECO:0007669"/>
    <property type="project" value="UniProtKB-KW"/>
</dbReference>
<dbReference type="InterPro" id="IPR045357">
    <property type="entry name" value="Aminopeptidase_N-like_N"/>
</dbReference>
<keyword evidence="6 12" id="KW-0378">Hydrolase</keyword>
<keyword evidence="3 12" id="KW-0031">Aminopeptidase</keyword>
<dbReference type="InterPro" id="IPR001930">
    <property type="entry name" value="Peptidase_M1"/>
</dbReference>
<evidence type="ECO:0000256" key="2">
    <source>
        <dbReference type="ARBA" id="ARBA00010136"/>
    </source>
</evidence>
<feature type="domain" description="ERAP1-like C-terminal" evidence="15">
    <location>
        <begin position="518"/>
        <end position="775"/>
    </location>
</feature>
<feature type="domain" description="Peptidase M1 membrane alanine aminopeptidase" evidence="14">
    <location>
        <begin position="239"/>
        <end position="453"/>
    </location>
</feature>
<evidence type="ECO:0000256" key="5">
    <source>
        <dbReference type="ARBA" id="ARBA00022723"/>
    </source>
</evidence>
<keyword evidence="18" id="KW-1185">Reference proteome</keyword>
<dbReference type="GO" id="GO:0043171">
    <property type="term" value="P:peptide catabolic process"/>
    <property type="evidence" value="ECO:0007669"/>
    <property type="project" value="TreeGrafter"/>
</dbReference>
<feature type="site" description="Transition state stabilizer" evidence="11">
    <location>
        <position position="397"/>
    </location>
</feature>
<accession>A0A8S8XDW3</accession>
<gene>
    <name evidence="17" type="ORF">TMPK1_30810</name>
</gene>
<keyword evidence="7 10" id="KW-0862">Zinc</keyword>
<reference evidence="17" key="1">
    <citation type="submission" date="2021-02" db="EMBL/GenBank/DDBJ databases">
        <title>Genome sequence of Rhodospirillales sp. strain TMPK1 isolated from soil.</title>
        <authorList>
            <person name="Nakai R."/>
            <person name="Kusada H."/>
            <person name="Tamaki H."/>
        </authorList>
    </citation>
    <scope>NUCLEOTIDE SEQUENCE</scope>
    <source>
        <strain evidence="17">TMPK1</strain>
    </source>
</reference>
<evidence type="ECO:0000259" key="16">
    <source>
        <dbReference type="Pfam" id="PF17900"/>
    </source>
</evidence>
<evidence type="ECO:0000256" key="11">
    <source>
        <dbReference type="PIRSR" id="PIRSR634016-4"/>
    </source>
</evidence>
<keyword evidence="4 12" id="KW-0645">Protease</keyword>
<dbReference type="AlphaFoldDB" id="A0A8S8XDW3"/>
<dbReference type="InterPro" id="IPR050344">
    <property type="entry name" value="Peptidase_M1_aminopeptidases"/>
</dbReference>
<dbReference type="Proteomes" id="UP000681075">
    <property type="component" value="Unassembled WGS sequence"/>
</dbReference>
<feature type="domain" description="Aminopeptidase N-like N-terminal" evidence="16">
    <location>
        <begin position="34"/>
        <end position="205"/>
    </location>
</feature>
<feature type="binding site" evidence="10">
    <location>
        <position position="316"/>
    </location>
    <ligand>
        <name>Zn(2+)</name>
        <dbReference type="ChEBI" id="CHEBI:29105"/>
        <note>catalytic</note>
    </ligand>
</feature>
<comment type="caution">
    <text evidence="17">The sequence shown here is derived from an EMBL/GenBank/DDBJ whole genome shotgun (WGS) entry which is preliminary data.</text>
</comment>
<evidence type="ECO:0000313" key="18">
    <source>
        <dbReference type="Proteomes" id="UP000681075"/>
    </source>
</evidence>
<keyword evidence="8 12" id="KW-0482">Metalloprotease</keyword>
<feature type="binding site" evidence="10">
    <location>
        <position position="312"/>
    </location>
    <ligand>
        <name>Zn(2+)</name>
        <dbReference type="ChEBI" id="CHEBI:29105"/>
        <note>catalytic</note>
    </ligand>
</feature>
<dbReference type="GO" id="GO:0005615">
    <property type="term" value="C:extracellular space"/>
    <property type="evidence" value="ECO:0007669"/>
    <property type="project" value="TreeGrafter"/>
</dbReference>
<dbReference type="Gene3D" id="2.60.40.1730">
    <property type="entry name" value="tricorn interacting facor f3 domain"/>
    <property type="match status" value="1"/>
</dbReference>
<comment type="cofactor">
    <cofactor evidence="10 12">
        <name>Zn(2+)</name>
        <dbReference type="ChEBI" id="CHEBI:29105"/>
    </cofactor>
    <text evidence="10 12">Binds 1 zinc ion per subunit.</text>
</comment>
<proteinExistence type="inferred from homology"/>
<feature type="signal peptide" evidence="13">
    <location>
        <begin position="1"/>
        <end position="19"/>
    </location>
</feature>
<dbReference type="GO" id="GO:0016020">
    <property type="term" value="C:membrane"/>
    <property type="evidence" value="ECO:0007669"/>
    <property type="project" value="TreeGrafter"/>
</dbReference>
<evidence type="ECO:0000256" key="4">
    <source>
        <dbReference type="ARBA" id="ARBA00022670"/>
    </source>
</evidence>
<dbReference type="Gene3D" id="1.10.390.10">
    <property type="entry name" value="Neutral Protease Domain 2"/>
    <property type="match status" value="1"/>
</dbReference>
<dbReference type="InterPro" id="IPR024571">
    <property type="entry name" value="ERAP1-like_C_dom"/>
</dbReference>
<evidence type="ECO:0000313" key="17">
    <source>
        <dbReference type="EMBL" id="GIL40844.1"/>
    </source>
</evidence>
<evidence type="ECO:0000256" key="10">
    <source>
        <dbReference type="PIRSR" id="PIRSR634016-3"/>
    </source>
</evidence>
<feature type="active site" description="Proton acceptor" evidence="9">
    <location>
        <position position="313"/>
    </location>
</feature>
<dbReference type="GO" id="GO:0008270">
    <property type="term" value="F:zinc ion binding"/>
    <property type="evidence" value="ECO:0007669"/>
    <property type="project" value="UniProtKB-UniRule"/>
</dbReference>
<organism evidence="17 18">
    <name type="scientific">Roseiterribacter gracilis</name>
    <dbReference type="NCBI Taxonomy" id="2812848"/>
    <lineage>
        <taxon>Bacteria</taxon>
        <taxon>Pseudomonadati</taxon>
        <taxon>Pseudomonadota</taxon>
        <taxon>Alphaproteobacteria</taxon>
        <taxon>Rhodospirillales</taxon>
        <taxon>Roseiterribacteraceae</taxon>
        <taxon>Roseiterribacter</taxon>
    </lineage>
</organism>
<keyword evidence="13" id="KW-0732">Signal</keyword>
<feature type="chain" id="PRO_5035868768" description="Aminopeptidase" evidence="13">
    <location>
        <begin position="20"/>
        <end position="840"/>
    </location>
</feature>